<comment type="pathway">
    <text evidence="2 14">Glycan biosynthesis; trehalose biosynthesis.</text>
</comment>
<dbReference type="PANTHER" id="PTHR43651:SF11">
    <property type="entry name" value="MALTO-OLIGOSYLTREHALOSE TREHALOHYDROLASE"/>
    <property type="match status" value="1"/>
</dbReference>
<evidence type="ECO:0000256" key="8">
    <source>
        <dbReference type="ARBA" id="ARBA00023277"/>
    </source>
</evidence>
<evidence type="ECO:0000256" key="11">
    <source>
        <dbReference type="ARBA" id="ARBA00033284"/>
    </source>
</evidence>
<evidence type="ECO:0000256" key="12">
    <source>
        <dbReference type="ARBA" id="ARBA00034013"/>
    </source>
</evidence>
<dbReference type="NCBIfam" id="TIGR02402">
    <property type="entry name" value="trehalose_TreZ"/>
    <property type="match status" value="1"/>
</dbReference>
<accession>A0ABX2TAK5</accession>
<dbReference type="EMBL" id="JABFDB010000011">
    <property type="protein sequence ID" value="NYZ21204.1"/>
    <property type="molecule type" value="Genomic_DNA"/>
</dbReference>
<feature type="region of interest" description="Disordered" evidence="15">
    <location>
        <begin position="1"/>
        <end position="24"/>
    </location>
</feature>
<dbReference type="PANTHER" id="PTHR43651">
    <property type="entry name" value="1,4-ALPHA-GLUCAN-BRANCHING ENZYME"/>
    <property type="match status" value="1"/>
</dbReference>
<dbReference type="SUPFAM" id="SSF51445">
    <property type="entry name" value="(Trans)glycosidases"/>
    <property type="match status" value="1"/>
</dbReference>
<keyword evidence="9 14" id="KW-0326">Glycosidase</keyword>
<keyword evidence="8" id="KW-0119">Carbohydrate metabolism</keyword>
<dbReference type="Gene3D" id="2.60.40.10">
    <property type="entry name" value="Immunoglobulins"/>
    <property type="match status" value="1"/>
</dbReference>
<keyword evidence="6" id="KW-0963">Cytoplasm</keyword>
<dbReference type="Proteomes" id="UP000584642">
    <property type="component" value="Unassembled WGS sequence"/>
</dbReference>
<evidence type="ECO:0000313" key="17">
    <source>
        <dbReference type="EMBL" id="NYZ21204.1"/>
    </source>
</evidence>
<gene>
    <name evidence="17" type="primary">treZ</name>
    <name evidence="17" type="ORF">HND93_15920</name>
</gene>
<evidence type="ECO:0000256" key="10">
    <source>
        <dbReference type="ARBA" id="ARBA00032057"/>
    </source>
</evidence>
<evidence type="ECO:0000256" key="6">
    <source>
        <dbReference type="ARBA" id="ARBA00022490"/>
    </source>
</evidence>
<organism evidence="17 18">
    <name type="scientific">Azospirillum oleiclasticum</name>
    <dbReference type="NCBI Taxonomy" id="2735135"/>
    <lineage>
        <taxon>Bacteria</taxon>
        <taxon>Pseudomonadati</taxon>
        <taxon>Pseudomonadota</taxon>
        <taxon>Alphaproteobacteria</taxon>
        <taxon>Rhodospirillales</taxon>
        <taxon>Azospirillaceae</taxon>
        <taxon>Azospirillum</taxon>
    </lineage>
</organism>
<dbReference type="InterPro" id="IPR006047">
    <property type="entry name" value="GH13_cat_dom"/>
</dbReference>
<comment type="subcellular location">
    <subcellularLocation>
        <location evidence="1">Cytoplasm</location>
    </subcellularLocation>
</comment>
<keyword evidence="7 14" id="KW-0378">Hydrolase</keyword>
<evidence type="ECO:0000256" key="7">
    <source>
        <dbReference type="ARBA" id="ARBA00022801"/>
    </source>
</evidence>
<evidence type="ECO:0000256" key="4">
    <source>
        <dbReference type="ARBA" id="ARBA00012268"/>
    </source>
</evidence>
<dbReference type="CDD" id="cd02853">
    <property type="entry name" value="E_set_MTHase_like_N"/>
    <property type="match status" value="1"/>
</dbReference>
<evidence type="ECO:0000259" key="16">
    <source>
        <dbReference type="SMART" id="SM00642"/>
    </source>
</evidence>
<dbReference type="InterPro" id="IPR014756">
    <property type="entry name" value="Ig_E-set"/>
</dbReference>
<comment type="similarity">
    <text evidence="3 14">Belongs to the glycosyl hydrolase 13 family.</text>
</comment>
<dbReference type="RefSeq" id="WP_180283230.1">
    <property type="nucleotide sequence ID" value="NZ_JABFDB010000011.1"/>
</dbReference>
<protein>
    <recommendedName>
        <fullName evidence="5 13">Malto-oligosyltrehalose trehalohydrolase</fullName>
        <shortName evidence="14">MTHase</shortName>
        <ecNumber evidence="4 13">3.2.1.141</ecNumber>
    </recommendedName>
    <alternativeName>
        <fullName evidence="11 14">4-alpha-D-((1-&gt;4)-alpha-D-glucano)trehalose trehalohydrolase</fullName>
    </alternativeName>
    <alternativeName>
        <fullName evidence="10 14">Maltooligosyl trehalose trehalohydrolase</fullName>
    </alternativeName>
</protein>
<sequence length="654" mass="70786">MPTAARSIDPPDGRDGPDASIPRRYPVGAEVRPAGAAHVRVWAPKCGRVDLLIGADGARAVPLEREADGHFSALVPDMPAGALYRLRLEGEGTPLPDPASRFQPEGPHGPSRLVDPAAFAWTDTGWRGRTLTEAVIYEMHVGTFTPEGSWDAALRELPALADLGVTVLEVMPVAEFAGRFGWGYDGVGLFAPTRLYGEPDAFRRFVDRAHALGLAVILDVVYNHFGPDGNHAACFSDTWFSDTYENEWGEPINFDGPGSRPVRDFFAANAAYWIDEYHLDGLRLDATQQIFDASPTHILAEVAAAVRRAGAGRATLLVGENESQDMVLLAPPERGGCGLDALWNDDFHHSAMVALTGRNEAYYSDHTGRVQEFVSAAKRGFLFQGQRYAWQGKRRGTPTAGAPGAAFVTFLQNHDQIANSGHAQRIHALTSPGRLRAMTALLLLGPGTPMLFQGQEFAASTPFFYFADHKPELAVAVAEGRAEFLGQFPTLATPAMRRRLTPPQAEETFRRSVLDHGERARNITVWIMHRDLLALRRDDRVFRPAAGTIDGAVLGEEAFALRWFGTDGDDRLLLVNLGRGLNRPSIAEPLLAPPAGRGWSLLWSSEDPAYGGGGTAAVDAPDGWHVPGHAAVVLSSATAPDPDASDPKQSDRDP</sequence>
<dbReference type="InterPro" id="IPR044901">
    <property type="entry name" value="Trehalose_TreZ_E-set_sf"/>
</dbReference>
<comment type="caution">
    <text evidence="17">The sequence shown here is derived from an EMBL/GenBank/DDBJ whole genome shotgun (WGS) entry which is preliminary data.</text>
</comment>
<comment type="catalytic activity">
    <reaction evidence="12 14">
        <text>hydrolysis of (1-&gt;4)-alpha-D-glucosidic linkage in 4-alpha-D-[(1-&gt;4)-alpha-D-glucanosyl]n trehalose to yield trehalose and (1-&gt;4)-alpha-D-glucan.</text>
        <dbReference type="EC" id="3.2.1.141"/>
    </reaction>
</comment>
<dbReference type="InterPro" id="IPR012768">
    <property type="entry name" value="Trehalose_TreZ"/>
</dbReference>
<feature type="domain" description="Glycosyl hydrolase family 13 catalytic" evidence="16">
    <location>
        <begin position="113"/>
        <end position="481"/>
    </location>
</feature>
<name>A0ABX2TAK5_9PROT</name>
<evidence type="ECO:0000256" key="13">
    <source>
        <dbReference type="NCBIfam" id="TIGR02402"/>
    </source>
</evidence>
<feature type="compositionally biased region" description="Basic and acidic residues" evidence="15">
    <location>
        <begin position="645"/>
        <end position="654"/>
    </location>
</feature>
<evidence type="ECO:0000256" key="5">
    <source>
        <dbReference type="ARBA" id="ARBA00015938"/>
    </source>
</evidence>
<evidence type="ECO:0000256" key="9">
    <source>
        <dbReference type="ARBA" id="ARBA00023295"/>
    </source>
</evidence>
<evidence type="ECO:0000256" key="3">
    <source>
        <dbReference type="ARBA" id="ARBA00008061"/>
    </source>
</evidence>
<evidence type="ECO:0000256" key="14">
    <source>
        <dbReference type="PIRNR" id="PIRNR006337"/>
    </source>
</evidence>
<evidence type="ECO:0000256" key="2">
    <source>
        <dbReference type="ARBA" id="ARBA00005199"/>
    </source>
</evidence>
<dbReference type="InterPro" id="IPR013783">
    <property type="entry name" value="Ig-like_fold"/>
</dbReference>
<dbReference type="SUPFAM" id="SSF81296">
    <property type="entry name" value="E set domains"/>
    <property type="match status" value="1"/>
</dbReference>
<dbReference type="CDD" id="cd11325">
    <property type="entry name" value="AmyAc_GTHase"/>
    <property type="match status" value="1"/>
</dbReference>
<evidence type="ECO:0000313" key="18">
    <source>
        <dbReference type="Proteomes" id="UP000584642"/>
    </source>
</evidence>
<dbReference type="SMART" id="SM00642">
    <property type="entry name" value="Aamy"/>
    <property type="match status" value="1"/>
</dbReference>
<dbReference type="EC" id="3.2.1.141" evidence="4 13"/>
<evidence type="ECO:0000256" key="15">
    <source>
        <dbReference type="SAM" id="MobiDB-lite"/>
    </source>
</evidence>
<dbReference type="PIRSF" id="PIRSF006337">
    <property type="entry name" value="Trehalose_TreZ"/>
    <property type="match status" value="1"/>
</dbReference>
<keyword evidence="18" id="KW-1185">Reference proteome</keyword>
<proteinExistence type="inferred from homology"/>
<dbReference type="Gene3D" id="3.20.20.80">
    <property type="entry name" value="Glycosidases"/>
    <property type="match status" value="1"/>
</dbReference>
<reference evidence="17 18" key="1">
    <citation type="submission" date="2020-05" db="EMBL/GenBank/DDBJ databases">
        <title>Azospirillum oleiclasticum sp. nov, a nitrogen-fixing and heavy crude oil-emulsifying bacterium isolated from the crude oil of Yumen Oilfield.</title>
        <authorList>
            <person name="Wu D."/>
            <person name="Cai M."/>
            <person name="Zhang X."/>
        </authorList>
    </citation>
    <scope>NUCLEOTIDE SEQUENCE [LARGE SCALE GENOMIC DNA]</scope>
    <source>
        <strain evidence="17 18">ROY-1-1-2</strain>
    </source>
</reference>
<dbReference type="InterPro" id="IPR017853">
    <property type="entry name" value="GH"/>
</dbReference>
<dbReference type="Pfam" id="PF00128">
    <property type="entry name" value="Alpha-amylase"/>
    <property type="match status" value="1"/>
</dbReference>
<dbReference type="InterPro" id="IPR022567">
    <property type="entry name" value="DUF3459"/>
</dbReference>
<dbReference type="Pfam" id="PF11941">
    <property type="entry name" value="DUF3459"/>
    <property type="match status" value="1"/>
</dbReference>
<feature type="region of interest" description="Disordered" evidence="15">
    <location>
        <begin position="634"/>
        <end position="654"/>
    </location>
</feature>
<dbReference type="Gene3D" id="1.10.10.760">
    <property type="entry name" value="E-set domains of sugar-utilizing enzymes"/>
    <property type="match status" value="1"/>
</dbReference>
<evidence type="ECO:0000256" key="1">
    <source>
        <dbReference type="ARBA" id="ARBA00004496"/>
    </source>
</evidence>